<feature type="region of interest" description="Disordered" evidence="11">
    <location>
        <begin position="361"/>
        <end position="397"/>
    </location>
</feature>
<comment type="similarity">
    <text evidence="3">Belongs to the tRNA pseudouridine synthase TruA family.</text>
</comment>
<comment type="caution">
    <text evidence="13">The sequence shown here is derived from an EMBL/GenBank/DDBJ whole genome shotgun (WGS) entry which is preliminary data.</text>
</comment>
<gene>
    <name evidence="13" type="ORF">M0811_02379</name>
</gene>
<keyword evidence="14" id="KW-1185">Reference proteome</keyword>
<dbReference type="InterPro" id="IPR020097">
    <property type="entry name" value="PsdUridine_synth_TruA_a/b_dom"/>
</dbReference>
<dbReference type="InterPro" id="IPR020095">
    <property type="entry name" value="PsdUridine_synth_TruA_C"/>
</dbReference>
<dbReference type="OMA" id="CDARTYT"/>
<evidence type="ECO:0000256" key="3">
    <source>
        <dbReference type="ARBA" id="ARBA00009375"/>
    </source>
</evidence>
<evidence type="ECO:0000256" key="9">
    <source>
        <dbReference type="PIRSR" id="PIRSR641708-1"/>
    </source>
</evidence>
<name>A0A9Q0LB43_ANAIG</name>
<dbReference type="EMBL" id="JAPDFW010000103">
    <property type="protein sequence ID" value="KAJ5069801.1"/>
    <property type="molecule type" value="Genomic_DNA"/>
</dbReference>
<dbReference type="FunFam" id="3.30.70.580:FF:000002">
    <property type="entry name" value="tRNA pseudouridine synthase"/>
    <property type="match status" value="1"/>
</dbReference>
<dbReference type="Gene3D" id="3.30.70.660">
    <property type="entry name" value="Pseudouridine synthase I, catalytic domain, C-terminal subdomain"/>
    <property type="match status" value="1"/>
</dbReference>
<dbReference type="InterPro" id="IPR041708">
    <property type="entry name" value="PUS1/PUS2-like"/>
</dbReference>
<comment type="catalytic activity">
    <reaction evidence="8">
        <text>a uridine in tRNA = a pseudouridine in tRNA</text>
        <dbReference type="Rhea" id="RHEA:54572"/>
        <dbReference type="Rhea" id="RHEA-COMP:13339"/>
        <dbReference type="Rhea" id="RHEA-COMP:13934"/>
        <dbReference type="ChEBI" id="CHEBI:65314"/>
        <dbReference type="ChEBI" id="CHEBI:65315"/>
    </reaction>
</comment>
<evidence type="ECO:0000256" key="10">
    <source>
        <dbReference type="PIRSR" id="PIRSR641708-2"/>
    </source>
</evidence>
<proteinExistence type="inferred from homology"/>
<evidence type="ECO:0000313" key="14">
    <source>
        <dbReference type="Proteomes" id="UP001149090"/>
    </source>
</evidence>
<dbReference type="CDD" id="cd02568">
    <property type="entry name" value="PseudoU_synth_PUS1_PUS2"/>
    <property type="match status" value="1"/>
</dbReference>
<keyword evidence="4" id="KW-0507">mRNA processing</keyword>
<organism evidence="13 14">
    <name type="scientific">Anaeramoeba ignava</name>
    <name type="common">Anaerobic marine amoeba</name>
    <dbReference type="NCBI Taxonomy" id="1746090"/>
    <lineage>
        <taxon>Eukaryota</taxon>
        <taxon>Metamonada</taxon>
        <taxon>Anaeramoebidae</taxon>
        <taxon>Anaeramoeba</taxon>
    </lineage>
</organism>
<keyword evidence="5" id="KW-0819">tRNA processing</keyword>
<comment type="catalytic activity">
    <reaction evidence="1">
        <text>a uridine in mRNA = a pseudouridine in mRNA</text>
        <dbReference type="Rhea" id="RHEA:56644"/>
        <dbReference type="Rhea" id="RHEA-COMP:14658"/>
        <dbReference type="Rhea" id="RHEA-COMP:14659"/>
        <dbReference type="ChEBI" id="CHEBI:65314"/>
        <dbReference type="ChEBI" id="CHEBI:65315"/>
    </reaction>
</comment>
<feature type="domain" description="Pseudouridine synthase I TruA alpha/beta" evidence="12">
    <location>
        <begin position="190"/>
        <end position="288"/>
    </location>
</feature>
<evidence type="ECO:0000259" key="12">
    <source>
        <dbReference type="Pfam" id="PF01416"/>
    </source>
</evidence>
<protein>
    <submittedName>
        <fullName evidence="13">tRNA pseudouridine synthase a</fullName>
    </submittedName>
</protein>
<dbReference type="OrthoDB" id="10256309at2759"/>
<dbReference type="PANTHER" id="PTHR11142">
    <property type="entry name" value="PSEUDOURIDYLATE SYNTHASE"/>
    <property type="match status" value="1"/>
</dbReference>
<dbReference type="Proteomes" id="UP001149090">
    <property type="component" value="Unassembled WGS sequence"/>
</dbReference>
<accession>A0A9Q0LB43</accession>
<comment type="subcellular location">
    <subcellularLocation>
        <location evidence="2">Nucleus</location>
    </subcellularLocation>
</comment>
<dbReference type="InterPro" id="IPR020094">
    <property type="entry name" value="TruA/RsuA/RluB/E/F_N"/>
</dbReference>
<dbReference type="SUPFAM" id="SSF55120">
    <property type="entry name" value="Pseudouridine synthase"/>
    <property type="match status" value="1"/>
</dbReference>
<dbReference type="GO" id="GO:0031119">
    <property type="term" value="P:tRNA pseudouridine synthesis"/>
    <property type="evidence" value="ECO:0007669"/>
    <property type="project" value="InterPro"/>
</dbReference>
<evidence type="ECO:0000256" key="2">
    <source>
        <dbReference type="ARBA" id="ARBA00004123"/>
    </source>
</evidence>
<evidence type="ECO:0000256" key="6">
    <source>
        <dbReference type="ARBA" id="ARBA00023235"/>
    </source>
</evidence>
<keyword evidence="6" id="KW-0413">Isomerase</keyword>
<dbReference type="Gene3D" id="3.30.70.580">
    <property type="entry name" value="Pseudouridine synthase I, catalytic domain, N-terminal subdomain"/>
    <property type="match status" value="1"/>
</dbReference>
<evidence type="ECO:0000256" key="1">
    <source>
        <dbReference type="ARBA" id="ARBA00001166"/>
    </source>
</evidence>
<dbReference type="GO" id="GO:0009982">
    <property type="term" value="F:pseudouridine synthase activity"/>
    <property type="evidence" value="ECO:0007669"/>
    <property type="project" value="InterPro"/>
</dbReference>
<dbReference type="AlphaFoldDB" id="A0A9Q0LB43"/>
<evidence type="ECO:0000256" key="5">
    <source>
        <dbReference type="ARBA" id="ARBA00022694"/>
    </source>
</evidence>
<feature type="active site" description="Nucleophile" evidence="9">
    <location>
        <position position="87"/>
    </location>
</feature>
<dbReference type="PANTHER" id="PTHR11142:SF4">
    <property type="entry name" value="PSEUDOURIDYLATE SYNTHASE 1 HOMOLOG"/>
    <property type="match status" value="1"/>
</dbReference>
<dbReference type="NCBIfam" id="TIGR00071">
    <property type="entry name" value="hisT_truA"/>
    <property type="match status" value="1"/>
</dbReference>
<dbReference type="GO" id="GO:0003723">
    <property type="term" value="F:RNA binding"/>
    <property type="evidence" value="ECO:0007669"/>
    <property type="project" value="InterPro"/>
</dbReference>
<dbReference type="FunFam" id="3.30.70.660:FF:000002">
    <property type="entry name" value="tRNA pseudouridine synthase"/>
    <property type="match status" value="1"/>
</dbReference>
<evidence type="ECO:0000256" key="4">
    <source>
        <dbReference type="ARBA" id="ARBA00022664"/>
    </source>
</evidence>
<dbReference type="InterPro" id="IPR020103">
    <property type="entry name" value="PsdUridine_synth_cat_dom_sf"/>
</dbReference>
<keyword evidence="7" id="KW-0539">Nucleus</keyword>
<evidence type="ECO:0000256" key="7">
    <source>
        <dbReference type="ARBA" id="ARBA00023242"/>
    </source>
</evidence>
<dbReference type="InterPro" id="IPR001406">
    <property type="entry name" value="PsdUridine_synth_TruA"/>
</dbReference>
<dbReference type="GO" id="GO:0005634">
    <property type="term" value="C:nucleus"/>
    <property type="evidence" value="ECO:0007669"/>
    <property type="project" value="UniProtKB-SubCell"/>
</dbReference>
<reference evidence="13" key="1">
    <citation type="submission" date="2022-10" db="EMBL/GenBank/DDBJ databases">
        <title>Novel sulphate-reducing endosymbionts in the free-living metamonad Anaeramoeba.</title>
        <authorList>
            <person name="Jerlstrom-Hultqvist J."/>
            <person name="Cepicka I."/>
            <person name="Gallot-Lavallee L."/>
            <person name="Salas-Leiva D."/>
            <person name="Curtis B.A."/>
            <person name="Zahonova K."/>
            <person name="Pipaliya S."/>
            <person name="Dacks J."/>
            <person name="Roger A.J."/>
        </authorList>
    </citation>
    <scope>NUCLEOTIDE SEQUENCE</scope>
    <source>
        <strain evidence="13">BMAN</strain>
    </source>
</reference>
<evidence type="ECO:0000256" key="11">
    <source>
        <dbReference type="SAM" id="MobiDB-lite"/>
    </source>
</evidence>
<feature type="binding site" evidence="10">
    <location>
        <position position="145"/>
    </location>
    <ligand>
        <name>substrate</name>
    </ligand>
</feature>
<evidence type="ECO:0000313" key="13">
    <source>
        <dbReference type="EMBL" id="KAJ5069801.1"/>
    </source>
</evidence>
<evidence type="ECO:0000256" key="8">
    <source>
        <dbReference type="ARBA" id="ARBA00036943"/>
    </source>
</evidence>
<feature type="compositionally biased region" description="Basic and acidic residues" evidence="11">
    <location>
        <begin position="372"/>
        <end position="397"/>
    </location>
</feature>
<sequence>MKRKNDNEPIENSQQEKSTRRIPKRKVAVIFGYCGTGYNGLQIQYKSENTKTIEDELIEAFVKANGISEENKEHVKKVGWSRSGRTDKGVHASRQCIAFKALLEKDEENLRTKTNSFLPPHIHIFGIGRVTKGFNARTRVSYRRYQYLLPLWVFTIQECFYGEEKFVDEKIRFKEFDEKALNYFNNQVLNLYTGTQNYHNFTSRKPYKDPSAWRVMREVKCGEPFEIEGTKVVLITILGQSFMLNQIRRMIAVALYIMRGLNEPEIITELFADKKYDFPLVPGFGLFLDQPLYTHYLEKFGKSHCDLNFPDRKEEIEKFKLDFILKHIINLEKEKNLFKNWLGVLYKYPIQERDLNSQNSIFDENENENENENEKENENENENENEKENEKEKENLN</sequence>
<dbReference type="Pfam" id="PF01416">
    <property type="entry name" value="PseudoU_synth_1"/>
    <property type="match status" value="1"/>
</dbReference>
<feature type="region of interest" description="Disordered" evidence="11">
    <location>
        <begin position="1"/>
        <end position="21"/>
    </location>
</feature>
<dbReference type="GO" id="GO:0006397">
    <property type="term" value="P:mRNA processing"/>
    <property type="evidence" value="ECO:0007669"/>
    <property type="project" value="UniProtKB-KW"/>
</dbReference>
<dbReference type="GO" id="GO:1990481">
    <property type="term" value="P:mRNA pseudouridine synthesis"/>
    <property type="evidence" value="ECO:0007669"/>
    <property type="project" value="TreeGrafter"/>
</dbReference>